<evidence type="ECO:0000259" key="4">
    <source>
        <dbReference type="PROSITE" id="PS50943"/>
    </source>
</evidence>
<dbReference type="STRING" id="59843.A3958_00520"/>
<dbReference type="Gene3D" id="2.60.120.200">
    <property type="match status" value="1"/>
</dbReference>
<dbReference type="PANTHER" id="PTHR46558:SF11">
    <property type="entry name" value="HTH-TYPE TRANSCRIPTIONAL REGULATOR XRE"/>
    <property type="match status" value="1"/>
</dbReference>
<keyword evidence="3" id="KW-1015">Disulfide bond</keyword>
<keyword evidence="1" id="KW-0732">Signal</keyword>
<evidence type="ECO:0000259" key="5">
    <source>
        <dbReference type="PROSITE" id="PS51819"/>
    </source>
</evidence>
<organism evidence="6 7">
    <name type="scientific">Paenibacillus glucanolyticus</name>
    <dbReference type="NCBI Taxonomy" id="59843"/>
    <lineage>
        <taxon>Bacteria</taxon>
        <taxon>Bacillati</taxon>
        <taxon>Bacillota</taxon>
        <taxon>Bacilli</taxon>
        <taxon>Bacillales</taxon>
        <taxon>Paenibacillaceae</taxon>
        <taxon>Paenibacillus</taxon>
    </lineage>
</organism>
<dbReference type="OrthoDB" id="9812495at2"/>
<dbReference type="SUPFAM" id="SSF49899">
    <property type="entry name" value="Concanavalin A-like lectins/glucanases"/>
    <property type="match status" value="1"/>
</dbReference>
<dbReference type="CDD" id="cd06587">
    <property type="entry name" value="VOC"/>
    <property type="match status" value="1"/>
</dbReference>
<dbReference type="Pfam" id="PF13385">
    <property type="entry name" value="Laminin_G_3"/>
    <property type="match status" value="1"/>
</dbReference>
<dbReference type="Gene3D" id="1.10.260.40">
    <property type="entry name" value="lambda repressor-like DNA-binding domains"/>
    <property type="match status" value="1"/>
</dbReference>
<dbReference type="InterPro" id="IPR013320">
    <property type="entry name" value="ConA-like_dom_sf"/>
</dbReference>
<dbReference type="InterPro" id="IPR010982">
    <property type="entry name" value="Lambda_DNA-bd_dom_sf"/>
</dbReference>
<gene>
    <name evidence="6" type="ORF">AWU65_28235</name>
</gene>
<dbReference type="InterPro" id="IPR001387">
    <property type="entry name" value="Cro/C1-type_HTH"/>
</dbReference>
<dbReference type="Pfam" id="PF01381">
    <property type="entry name" value="HTH_3"/>
    <property type="match status" value="1"/>
</dbReference>
<dbReference type="Gene3D" id="3.10.180.10">
    <property type="entry name" value="2,3-Dihydroxybiphenyl 1,2-Dioxygenase, domain 1"/>
    <property type="match status" value="1"/>
</dbReference>
<comment type="caution">
    <text evidence="6">The sequence shown here is derived from an EMBL/GenBank/DDBJ whole genome shotgun (WGS) entry which is preliminary data.</text>
</comment>
<keyword evidence="7" id="KW-1185">Reference proteome</keyword>
<evidence type="ECO:0000313" key="6">
    <source>
        <dbReference type="EMBL" id="KZS43966.1"/>
    </source>
</evidence>
<evidence type="ECO:0000256" key="3">
    <source>
        <dbReference type="ARBA" id="ARBA00023157"/>
    </source>
</evidence>
<keyword evidence="2" id="KW-0238">DNA-binding</keyword>
<dbReference type="SUPFAM" id="SSF54593">
    <property type="entry name" value="Glyoxalase/Bleomycin resistance protein/Dihydroxybiphenyl dioxygenase"/>
    <property type="match status" value="1"/>
</dbReference>
<dbReference type="AlphaFoldDB" id="A0A163ERE7"/>
<dbReference type="PROSITE" id="PS50943">
    <property type="entry name" value="HTH_CROC1"/>
    <property type="match status" value="1"/>
</dbReference>
<feature type="domain" description="HTH cro/C1-type" evidence="4">
    <location>
        <begin position="12"/>
        <end position="66"/>
    </location>
</feature>
<dbReference type="InterPro" id="IPR004360">
    <property type="entry name" value="Glyas_Fos-R_dOase_dom"/>
</dbReference>
<dbReference type="GeneID" id="97554466"/>
<dbReference type="PROSITE" id="PS51819">
    <property type="entry name" value="VOC"/>
    <property type="match status" value="1"/>
</dbReference>
<feature type="domain" description="VOC" evidence="5">
    <location>
        <begin position="303"/>
        <end position="417"/>
    </location>
</feature>
<dbReference type="Pfam" id="PF00903">
    <property type="entry name" value="Glyoxalase"/>
    <property type="match status" value="1"/>
</dbReference>
<dbReference type="EMBL" id="LWMH01000002">
    <property type="protein sequence ID" value="KZS43966.1"/>
    <property type="molecule type" value="Genomic_DNA"/>
</dbReference>
<dbReference type="Proteomes" id="UP000076796">
    <property type="component" value="Unassembled WGS sequence"/>
</dbReference>
<dbReference type="InterPro" id="IPR029068">
    <property type="entry name" value="Glyas_Bleomycin-R_OHBP_Dase"/>
</dbReference>
<dbReference type="GO" id="GO:0003677">
    <property type="term" value="F:DNA binding"/>
    <property type="evidence" value="ECO:0007669"/>
    <property type="project" value="UniProtKB-KW"/>
</dbReference>
<dbReference type="SMART" id="SM00560">
    <property type="entry name" value="LamGL"/>
    <property type="match status" value="1"/>
</dbReference>
<proteinExistence type="predicted"/>
<reference evidence="6" key="1">
    <citation type="journal article" date="2016" name="Genome Announc.">
        <title>Draft genomes of two strains of Paenibacillus glucanolyticus with capability to degrade lignocellulose.</title>
        <authorList>
            <person name="Mathews S.L."/>
            <person name="Pawlak J."/>
            <person name="Grunden A.M."/>
        </authorList>
    </citation>
    <scope>NUCLEOTIDE SEQUENCE [LARGE SCALE GENOMIC DNA]</scope>
    <source>
        <strain evidence="6">SLM1</strain>
    </source>
</reference>
<dbReference type="SUPFAM" id="SSF47413">
    <property type="entry name" value="lambda repressor-like DNA-binding domains"/>
    <property type="match status" value="1"/>
</dbReference>
<evidence type="ECO:0000256" key="1">
    <source>
        <dbReference type="ARBA" id="ARBA00022729"/>
    </source>
</evidence>
<dbReference type="PANTHER" id="PTHR46558">
    <property type="entry name" value="TRACRIPTIONAL REGULATORY PROTEIN-RELATED-RELATED"/>
    <property type="match status" value="1"/>
</dbReference>
<dbReference type="SMART" id="SM00530">
    <property type="entry name" value="HTH_XRE"/>
    <property type="match status" value="1"/>
</dbReference>
<dbReference type="InterPro" id="IPR037523">
    <property type="entry name" value="VOC_core"/>
</dbReference>
<protein>
    <submittedName>
        <fullName evidence="6">Transcriptional regulator</fullName>
    </submittedName>
</protein>
<dbReference type="CDD" id="cd00093">
    <property type="entry name" value="HTH_XRE"/>
    <property type="match status" value="1"/>
</dbReference>
<evidence type="ECO:0000256" key="2">
    <source>
        <dbReference type="ARBA" id="ARBA00023125"/>
    </source>
</evidence>
<accession>A0A163ERE7</accession>
<sequence>MNQANNVMGNNIVRLRKQLGMTQEQLANGLGVSYQAVSKWENGQTCPDIIHIPLLADVFGTTIDEIFGRSLHPIDLRSGLVLEYLFDGDVQDTSGEGRHGRLEGGEYGPDRFGRKGGALTLNGRSDYVQMDKPPMLSKNAFSISVWCYYDAHQVLRGWHSAIVSQDGHHQNRALQLSTKDEYITFHGFLREPDLMMNARIVKEHWYHVVLIYEDSRYRMYVNGQHTAERSGSFTPYPDEPMYVGRKSTDEPYFFFQGRLDDLRIYNRAIGEREVEALYVENGYKPVPLHHNETSTDPIPVLDRLDDIRMIFTKDTIGLAADWYTRYLGFKILMQDEGFYMLTLYNSPNLLLESVDETRELELTTAASFIFRTNRDIEELHSYLSTAGARMEQIRDEGFAWFLDFRDPFGREWMIMREKSG</sequence>
<dbReference type="RefSeq" id="WP_063480145.1">
    <property type="nucleotide sequence ID" value="NZ_CP147845.1"/>
</dbReference>
<dbReference type="InterPro" id="IPR006558">
    <property type="entry name" value="LamG-like"/>
</dbReference>
<evidence type="ECO:0000313" key="7">
    <source>
        <dbReference type="Proteomes" id="UP000076796"/>
    </source>
</evidence>
<name>A0A163ERE7_9BACL</name>